<dbReference type="OrthoDB" id="9800801at2"/>
<dbReference type="Pfam" id="PF14386">
    <property type="entry name" value="DUF4417"/>
    <property type="match status" value="1"/>
</dbReference>
<evidence type="ECO:0008006" key="3">
    <source>
        <dbReference type="Google" id="ProtNLM"/>
    </source>
</evidence>
<dbReference type="AlphaFoldDB" id="A0A1D9NYK7"/>
<evidence type="ECO:0000313" key="2">
    <source>
        <dbReference type="Proteomes" id="UP000179284"/>
    </source>
</evidence>
<protein>
    <recommendedName>
        <fullName evidence="3">DUF4417 domain-containing protein</fullName>
    </recommendedName>
</protein>
<sequence>MTSKEMRENPLFMRNEFEVEGKWGFPLVRKQDIDLAHIELIACSDVSSHDTKNLHKGVHFFVDDFRFDKIYDHPERSFKRFEKYRFLLTPDYSLYAEMNPWRQIESVGKSRWVAAKWQQLGALVIPTISWGLARTFEFCFDGIERHSIVAVGMIGCKRNKRDFLRGYSVMLDKIEPEAIICLGKPFEEMKGNIVEVDYRSSRKVVR</sequence>
<reference evidence="2" key="1">
    <citation type="submission" date="2016-10" db="EMBL/GenBank/DDBJ databases">
        <title>The complete genome sequence of the rumen bacterium Butyrivibrio hungatei MB2003.</title>
        <authorList>
            <person name="Palevich N."/>
            <person name="Kelly W.J."/>
            <person name="Leahy S.C."/>
            <person name="Altermann E."/>
            <person name="Rakonjac J."/>
            <person name="Attwood G.T."/>
        </authorList>
    </citation>
    <scope>NUCLEOTIDE SEQUENCE [LARGE SCALE GENOMIC DNA]</scope>
    <source>
        <strain evidence="2">MB2003</strain>
    </source>
</reference>
<name>A0A1D9NYK7_9FIRM</name>
<dbReference type="EMBL" id="CP017831">
    <property type="protein sequence ID" value="AOZ95329.1"/>
    <property type="molecule type" value="Genomic_DNA"/>
</dbReference>
<evidence type="ECO:0000313" key="1">
    <source>
        <dbReference type="EMBL" id="AOZ95329.1"/>
    </source>
</evidence>
<dbReference type="Proteomes" id="UP000179284">
    <property type="component" value="Chromosome I"/>
</dbReference>
<accession>A0A1D9NYK7</accession>
<proteinExistence type="predicted"/>
<dbReference type="RefSeq" id="WP_071175116.1">
    <property type="nucleotide sequence ID" value="NZ_CP017831.1"/>
</dbReference>
<gene>
    <name evidence="1" type="ORF">bhn_I0295</name>
</gene>
<keyword evidence="2" id="KW-1185">Reference proteome</keyword>
<dbReference type="KEGG" id="bhu:bhn_I0295"/>
<organism evidence="1 2">
    <name type="scientific">Butyrivibrio hungatei</name>
    <dbReference type="NCBI Taxonomy" id="185008"/>
    <lineage>
        <taxon>Bacteria</taxon>
        <taxon>Bacillati</taxon>
        <taxon>Bacillota</taxon>
        <taxon>Clostridia</taxon>
        <taxon>Lachnospirales</taxon>
        <taxon>Lachnospiraceae</taxon>
        <taxon>Butyrivibrio</taxon>
    </lineage>
</organism>
<dbReference type="InterPro" id="IPR025530">
    <property type="entry name" value="DUF4417"/>
</dbReference>